<feature type="non-terminal residue" evidence="1">
    <location>
        <position position="1"/>
    </location>
</feature>
<name>A0A0L8FNC9_OCTBM</name>
<organism evidence="1">
    <name type="scientific">Octopus bimaculoides</name>
    <name type="common">California two-spotted octopus</name>
    <dbReference type="NCBI Taxonomy" id="37653"/>
    <lineage>
        <taxon>Eukaryota</taxon>
        <taxon>Metazoa</taxon>
        <taxon>Spiralia</taxon>
        <taxon>Lophotrochozoa</taxon>
        <taxon>Mollusca</taxon>
        <taxon>Cephalopoda</taxon>
        <taxon>Coleoidea</taxon>
        <taxon>Octopodiformes</taxon>
        <taxon>Octopoda</taxon>
        <taxon>Incirrata</taxon>
        <taxon>Octopodidae</taxon>
        <taxon>Octopus</taxon>
    </lineage>
</organism>
<dbReference type="STRING" id="37653.A0A0L8FNC9"/>
<proteinExistence type="predicted"/>
<evidence type="ECO:0000313" key="1">
    <source>
        <dbReference type="EMBL" id="KOF66216.1"/>
    </source>
</evidence>
<dbReference type="InterPro" id="IPR027417">
    <property type="entry name" value="P-loop_NTPase"/>
</dbReference>
<dbReference type="AlphaFoldDB" id="A0A0L8FNC9"/>
<dbReference type="SUPFAM" id="SSF52540">
    <property type="entry name" value="P-loop containing nucleoside triphosphate hydrolases"/>
    <property type="match status" value="1"/>
</dbReference>
<accession>A0A0L8FNC9</accession>
<reference evidence="1" key="1">
    <citation type="submission" date="2015-07" db="EMBL/GenBank/DDBJ databases">
        <title>MeaNS - Measles Nucleotide Surveillance Program.</title>
        <authorList>
            <person name="Tran T."/>
            <person name="Druce J."/>
        </authorList>
    </citation>
    <scope>NUCLEOTIDE SEQUENCE</scope>
    <source>
        <strain evidence="1">UCB-OBI-ISO-001</strain>
        <tissue evidence="1">Gonad</tissue>
    </source>
</reference>
<gene>
    <name evidence="1" type="ORF">OCBIM_22013176mg</name>
</gene>
<dbReference type="EMBL" id="KQ428414">
    <property type="protein sequence ID" value="KOF66216.1"/>
    <property type="molecule type" value="Genomic_DNA"/>
</dbReference>
<protein>
    <submittedName>
        <fullName evidence="1">Uncharacterized protein</fullName>
    </submittedName>
</protein>
<sequence>ISKSVTSTYLSLSEHRMHRLDDERFSRTDSREHVPFQFKRLQFSVNLRFGITTNILQGQTFSVASLHLGDPYFTHGQLYVGYSRVGGKKNLYTYALSEKTK</sequence>